<evidence type="ECO:0000313" key="7">
    <source>
        <dbReference type="EMBL" id="BAA31965.1"/>
    </source>
</evidence>
<organism evidence="7">
    <name type="scientific">Porphyromonas gingivalis</name>
    <name type="common">Bacteroides gingivalis</name>
    <dbReference type="NCBI Taxonomy" id="837"/>
    <lineage>
        <taxon>Bacteria</taxon>
        <taxon>Pseudomonadati</taxon>
        <taxon>Bacteroidota</taxon>
        <taxon>Bacteroidia</taxon>
        <taxon>Bacteroidales</taxon>
        <taxon>Porphyromonadaceae</taxon>
        <taxon>Porphyromonas</taxon>
    </lineage>
</organism>
<keyword evidence="2" id="KW-1003">Cell membrane</keyword>
<evidence type="ECO:0000256" key="4">
    <source>
        <dbReference type="ARBA" id="ARBA00022989"/>
    </source>
</evidence>
<evidence type="ECO:0000256" key="3">
    <source>
        <dbReference type="ARBA" id="ARBA00022692"/>
    </source>
</evidence>
<name>O86166_PORGN</name>
<dbReference type="Pfam" id="PF13440">
    <property type="entry name" value="Polysacc_synt_3"/>
    <property type="match status" value="1"/>
</dbReference>
<accession>O86166</accession>
<evidence type="ECO:0000256" key="5">
    <source>
        <dbReference type="ARBA" id="ARBA00023136"/>
    </source>
</evidence>
<evidence type="ECO:0000256" key="1">
    <source>
        <dbReference type="ARBA" id="ARBA00004651"/>
    </source>
</evidence>
<keyword evidence="3 6" id="KW-0812">Transmembrane</keyword>
<reference evidence="7" key="1">
    <citation type="submission" date="1995-09" db="EMBL/GenBank/DDBJ databases">
        <title>Identification, cloning and sequencing of a gene (porR) responsible for black pigmentation and extrecellular protease production of Porphyromonas gingivalis.</title>
        <authorList>
            <person name="Nakayama K."/>
            <person name="Ratnayake D.B."/>
        </authorList>
    </citation>
    <scope>NUCLEOTIDE SEQUENCE</scope>
    <source>
        <strain evidence="7">ATCC33277</strain>
    </source>
</reference>
<feature type="transmembrane region" description="Helical" evidence="6">
    <location>
        <begin position="53"/>
        <end position="73"/>
    </location>
</feature>
<protein>
    <submittedName>
        <fullName evidence="7">PorS protein</fullName>
    </submittedName>
</protein>
<dbReference type="PANTHER" id="PTHR30250">
    <property type="entry name" value="PST FAMILY PREDICTED COLANIC ACID TRANSPORTER"/>
    <property type="match status" value="1"/>
</dbReference>
<dbReference type="InterPro" id="IPR050833">
    <property type="entry name" value="Poly_Biosynth_Transport"/>
</dbReference>
<feature type="transmembrane region" description="Helical" evidence="6">
    <location>
        <begin position="345"/>
        <end position="362"/>
    </location>
</feature>
<keyword evidence="5 6" id="KW-0472">Membrane</keyword>
<comment type="subcellular location">
    <subcellularLocation>
        <location evidence="1">Cell membrane</location>
        <topology evidence="1">Multi-pass membrane protein</topology>
    </subcellularLocation>
</comment>
<proteinExistence type="predicted"/>
<evidence type="ECO:0000256" key="2">
    <source>
        <dbReference type="ARBA" id="ARBA00022475"/>
    </source>
</evidence>
<feature type="transmembrane region" description="Helical" evidence="6">
    <location>
        <begin position="147"/>
        <end position="168"/>
    </location>
</feature>
<keyword evidence="4 6" id="KW-1133">Transmembrane helix</keyword>
<feature type="transmembrane region" description="Helical" evidence="6">
    <location>
        <begin position="85"/>
        <end position="115"/>
    </location>
</feature>
<feature type="transmembrane region" description="Helical" evidence="6">
    <location>
        <begin position="304"/>
        <end position="324"/>
    </location>
</feature>
<dbReference type="GO" id="GO:0005886">
    <property type="term" value="C:plasma membrane"/>
    <property type="evidence" value="ECO:0007669"/>
    <property type="project" value="UniProtKB-SubCell"/>
</dbReference>
<evidence type="ECO:0000256" key="6">
    <source>
        <dbReference type="SAM" id="Phobius"/>
    </source>
</evidence>
<gene>
    <name evidence="7" type="primary">PorS</name>
</gene>
<dbReference type="AlphaFoldDB" id="O86166"/>
<reference evidence="7" key="2">
    <citation type="submission" date="1995-09" db="EMBL/GenBank/DDBJ databases">
        <title>porR and porS genes of Porphyromonas gingivalis.</title>
        <authorList>
            <person name="Nakayama K."/>
        </authorList>
    </citation>
    <scope>NUCLEOTIDE SEQUENCE</scope>
    <source>
        <strain evidence="7">ATCC33277</strain>
    </source>
</reference>
<sequence>MTKEEGGSSMKQGRSSMMANSMKLISAGTFVQVLAFLLLPVIGRIYTESEIGQITVFLSVVGVLTIVATGRYDQATILARSKERALLLLFTALRFNLIFCLALIPAGVISLLSWANSHNQYGRMSIAQISQGLGNNLLRIGFGLLKMGFWGLQLAALLGGMAGIFPLVRKQALLSQYKRYVTRRRLRIAARTYANFPRYSLPQAVIDILSGSLVSLLLPLQYHDAAIGLYGMAYMLAGRPMQLISDSLSRVWFRRVAEQKNTRQSFLLPIRRFVFIWLLVAVLGSILIFFFLEPLVVVILGKKWLLCSSIIMAMLPFFIFNFLSSVYNFLPDLFGKQQKFMRMQAILLIVQLLVILIGTRLLPFEKYMWLHFAERALDSLVQIAWFYMIIRKYENSLRLHSCAS</sequence>
<dbReference type="EMBL" id="D64132">
    <property type="protein sequence ID" value="BAA31965.1"/>
    <property type="molecule type" value="Genomic_DNA"/>
</dbReference>
<feature type="transmembrane region" description="Helical" evidence="6">
    <location>
        <begin position="273"/>
        <end position="292"/>
    </location>
</feature>
<dbReference type="PANTHER" id="PTHR30250:SF11">
    <property type="entry name" value="O-ANTIGEN TRANSPORTER-RELATED"/>
    <property type="match status" value="1"/>
</dbReference>